<protein>
    <submittedName>
        <fullName evidence="1">Uncharacterized protein</fullName>
    </submittedName>
</protein>
<gene>
    <name evidence="1" type="ORF">TPAB3V08_LOCUS3442</name>
</gene>
<keyword evidence="2" id="KW-1185">Reference proteome</keyword>
<name>A0ABN7NTR1_TIMPD</name>
<evidence type="ECO:0000313" key="2">
    <source>
        <dbReference type="Proteomes" id="UP001153148"/>
    </source>
</evidence>
<evidence type="ECO:0000313" key="1">
    <source>
        <dbReference type="EMBL" id="CAG2056450.1"/>
    </source>
</evidence>
<organism evidence="1 2">
    <name type="scientific">Timema podura</name>
    <name type="common">Walking stick</name>
    <dbReference type="NCBI Taxonomy" id="61482"/>
    <lineage>
        <taxon>Eukaryota</taxon>
        <taxon>Metazoa</taxon>
        <taxon>Ecdysozoa</taxon>
        <taxon>Arthropoda</taxon>
        <taxon>Hexapoda</taxon>
        <taxon>Insecta</taxon>
        <taxon>Pterygota</taxon>
        <taxon>Neoptera</taxon>
        <taxon>Polyneoptera</taxon>
        <taxon>Phasmatodea</taxon>
        <taxon>Timematodea</taxon>
        <taxon>Timematoidea</taxon>
        <taxon>Timematidae</taxon>
        <taxon>Timema</taxon>
    </lineage>
</organism>
<reference evidence="1" key="1">
    <citation type="submission" date="2021-03" db="EMBL/GenBank/DDBJ databases">
        <authorList>
            <person name="Tran Van P."/>
        </authorList>
    </citation>
    <scope>NUCLEOTIDE SEQUENCE</scope>
</reference>
<comment type="caution">
    <text evidence="1">The sequence shown here is derived from an EMBL/GenBank/DDBJ whole genome shotgun (WGS) entry which is preliminary data.</text>
</comment>
<sequence length="83" mass="9359">MRQYTRLGFEPDLLVTGKQEMTEHTPLHVKEGFGNQITLCWTRGLNPGPSAQKSDNLPLLALLYMEVVIPRDYNLATVTLSQT</sequence>
<dbReference type="EMBL" id="CAJPIN010003849">
    <property type="protein sequence ID" value="CAG2056450.1"/>
    <property type="molecule type" value="Genomic_DNA"/>
</dbReference>
<proteinExistence type="predicted"/>
<dbReference type="Proteomes" id="UP001153148">
    <property type="component" value="Unassembled WGS sequence"/>
</dbReference>
<accession>A0ABN7NTR1</accession>